<keyword evidence="1" id="KW-0812">Transmembrane</keyword>
<dbReference type="Proteomes" id="UP000321574">
    <property type="component" value="Unassembled WGS sequence"/>
</dbReference>
<protein>
    <submittedName>
        <fullName evidence="2">Uncharacterized protein</fullName>
    </submittedName>
</protein>
<feature type="transmembrane region" description="Helical" evidence="1">
    <location>
        <begin position="187"/>
        <end position="207"/>
    </location>
</feature>
<keyword evidence="1" id="KW-1133">Transmembrane helix</keyword>
<feature type="transmembrane region" description="Helical" evidence="1">
    <location>
        <begin position="88"/>
        <end position="112"/>
    </location>
</feature>
<dbReference type="OrthoDB" id="2847560at2"/>
<dbReference type="EMBL" id="VDUW01000002">
    <property type="protein sequence ID" value="TXL66727.1"/>
    <property type="molecule type" value="Genomic_DNA"/>
</dbReference>
<gene>
    <name evidence="2" type="ORF">FHP05_04910</name>
</gene>
<feature type="transmembrane region" description="Helical" evidence="1">
    <location>
        <begin position="118"/>
        <end position="141"/>
    </location>
</feature>
<keyword evidence="1" id="KW-0472">Membrane</keyword>
<feature type="transmembrane region" description="Helical" evidence="1">
    <location>
        <begin position="162"/>
        <end position="181"/>
    </location>
</feature>
<sequence>MKIQSNIQYKQLPSFVKEQLSFADPERVKWDTIAFILFLYDAPLGLSFLALPKMEFVWLIMPFALILNIWWLRLLIKNPYSTQFEMIRFIGVYGVFGAITFFIMLQAISYYSMNIHSIMYYVLLNLAILVSSYIIIKYQIVKYKDIHLKLEQKEKKKITSKDSAVIAITPVLGLMVGRFVGKTEVLKYYYVLAVDVFLILIFVYAAAKFIHRYFFMKANMRFVSYEEPTKKEKKKLIEKGVEFK</sequence>
<keyword evidence="3" id="KW-1185">Reference proteome</keyword>
<organism evidence="2 3">
    <name type="scientific">Cerasibacillus terrae</name>
    <dbReference type="NCBI Taxonomy" id="2498845"/>
    <lineage>
        <taxon>Bacteria</taxon>
        <taxon>Bacillati</taxon>
        <taxon>Bacillota</taxon>
        <taxon>Bacilli</taxon>
        <taxon>Bacillales</taxon>
        <taxon>Bacillaceae</taxon>
        <taxon>Cerasibacillus</taxon>
    </lineage>
</organism>
<dbReference type="AlphaFoldDB" id="A0A5C8P0B1"/>
<evidence type="ECO:0000313" key="2">
    <source>
        <dbReference type="EMBL" id="TXL66727.1"/>
    </source>
</evidence>
<name>A0A5C8P0B1_9BACI</name>
<comment type="caution">
    <text evidence="2">The sequence shown here is derived from an EMBL/GenBank/DDBJ whole genome shotgun (WGS) entry which is preliminary data.</text>
</comment>
<evidence type="ECO:0000313" key="3">
    <source>
        <dbReference type="Proteomes" id="UP000321574"/>
    </source>
</evidence>
<feature type="transmembrane region" description="Helical" evidence="1">
    <location>
        <begin position="32"/>
        <end position="50"/>
    </location>
</feature>
<proteinExistence type="predicted"/>
<feature type="transmembrane region" description="Helical" evidence="1">
    <location>
        <begin position="56"/>
        <end position="76"/>
    </location>
</feature>
<reference evidence="2 3" key="1">
    <citation type="submission" date="2019-06" db="EMBL/GenBank/DDBJ databases">
        <title>Cerasibacillus sp. nov., isolated from maize field.</title>
        <authorList>
            <person name="Lin S.-Y."/>
            <person name="Tsai C.-F."/>
            <person name="Young C.-C."/>
        </authorList>
    </citation>
    <scope>NUCLEOTIDE SEQUENCE [LARGE SCALE GENOMIC DNA]</scope>
    <source>
        <strain evidence="2 3">CC-CFT480</strain>
    </source>
</reference>
<dbReference type="RefSeq" id="WP_147666126.1">
    <property type="nucleotide sequence ID" value="NZ_VDUW01000002.1"/>
</dbReference>
<accession>A0A5C8P0B1</accession>
<evidence type="ECO:0000256" key="1">
    <source>
        <dbReference type="SAM" id="Phobius"/>
    </source>
</evidence>